<dbReference type="InterPro" id="IPR000504">
    <property type="entry name" value="RRM_dom"/>
</dbReference>
<organism evidence="4 5">
    <name type="scientific">Laetiporus sulphureus 93-53</name>
    <dbReference type="NCBI Taxonomy" id="1314785"/>
    <lineage>
        <taxon>Eukaryota</taxon>
        <taxon>Fungi</taxon>
        <taxon>Dikarya</taxon>
        <taxon>Basidiomycota</taxon>
        <taxon>Agaricomycotina</taxon>
        <taxon>Agaricomycetes</taxon>
        <taxon>Polyporales</taxon>
        <taxon>Laetiporus</taxon>
    </lineage>
</organism>
<feature type="domain" description="RRM" evidence="3">
    <location>
        <begin position="19"/>
        <end position="96"/>
    </location>
</feature>
<reference evidence="4 5" key="1">
    <citation type="journal article" date="2016" name="Mol. Biol. Evol.">
        <title>Comparative Genomics of Early-Diverging Mushroom-Forming Fungi Provides Insights into the Origins of Lignocellulose Decay Capabilities.</title>
        <authorList>
            <person name="Nagy L.G."/>
            <person name="Riley R."/>
            <person name="Tritt A."/>
            <person name="Adam C."/>
            <person name="Daum C."/>
            <person name="Floudas D."/>
            <person name="Sun H."/>
            <person name="Yadav J.S."/>
            <person name="Pangilinan J."/>
            <person name="Larsson K.H."/>
            <person name="Matsuura K."/>
            <person name="Barry K."/>
            <person name="Labutti K."/>
            <person name="Kuo R."/>
            <person name="Ohm R.A."/>
            <person name="Bhattacharya S.S."/>
            <person name="Shirouzu T."/>
            <person name="Yoshinaga Y."/>
            <person name="Martin F.M."/>
            <person name="Grigoriev I.V."/>
            <person name="Hibbett D.S."/>
        </authorList>
    </citation>
    <scope>NUCLEOTIDE SEQUENCE [LARGE SCALE GENOMIC DNA]</scope>
    <source>
        <strain evidence="4 5">93-53</strain>
    </source>
</reference>
<dbReference type="InterPro" id="IPR050374">
    <property type="entry name" value="RRT5_SRSF_SR"/>
</dbReference>
<dbReference type="Proteomes" id="UP000076871">
    <property type="component" value="Unassembled WGS sequence"/>
</dbReference>
<dbReference type="PANTHER" id="PTHR23003">
    <property type="entry name" value="RNA RECOGNITION MOTIF RRM DOMAIN CONTAINING PROTEIN"/>
    <property type="match status" value="1"/>
</dbReference>
<name>A0A165ANV1_9APHY</name>
<dbReference type="Pfam" id="PF00076">
    <property type="entry name" value="RRM_1"/>
    <property type="match status" value="1"/>
</dbReference>
<evidence type="ECO:0000313" key="4">
    <source>
        <dbReference type="EMBL" id="KZS99369.1"/>
    </source>
</evidence>
<keyword evidence="5" id="KW-1185">Reference proteome</keyword>
<dbReference type="FunFam" id="3.30.70.330:FF:000145">
    <property type="entry name" value="Putative RNP domain-containing protein"/>
    <property type="match status" value="1"/>
</dbReference>
<dbReference type="GO" id="GO:0005634">
    <property type="term" value="C:nucleus"/>
    <property type="evidence" value="ECO:0007669"/>
    <property type="project" value="TreeGrafter"/>
</dbReference>
<accession>A0A165ANV1</accession>
<dbReference type="SUPFAM" id="SSF54928">
    <property type="entry name" value="RNA-binding domain, RBD"/>
    <property type="match status" value="1"/>
</dbReference>
<keyword evidence="1 2" id="KW-0694">RNA-binding</keyword>
<proteinExistence type="predicted"/>
<dbReference type="InterPro" id="IPR012677">
    <property type="entry name" value="Nucleotide-bd_a/b_plait_sf"/>
</dbReference>
<dbReference type="PANTHER" id="PTHR23003:SF64">
    <property type="entry name" value="RRM DOMAIN-CONTAINING PROTEIN"/>
    <property type="match status" value="1"/>
</dbReference>
<dbReference type="InterPro" id="IPR035979">
    <property type="entry name" value="RBD_domain_sf"/>
</dbReference>
<gene>
    <name evidence="4" type="ORF">LAESUDRAFT_709721</name>
</gene>
<dbReference type="STRING" id="1314785.A0A165ANV1"/>
<dbReference type="RefSeq" id="XP_040757110.1">
    <property type="nucleotide sequence ID" value="XM_040906725.1"/>
</dbReference>
<dbReference type="GO" id="GO:0005737">
    <property type="term" value="C:cytoplasm"/>
    <property type="evidence" value="ECO:0007669"/>
    <property type="project" value="TreeGrafter"/>
</dbReference>
<dbReference type="AlphaFoldDB" id="A0A165ANV1"/>
<protein>
    <submittedName>
        <fullName evidence="4">RNA-binding domain-containing protein</fullName>
    </submittedName>
</protein>
<dbReference type="SMART" id="SM00360">
    <property type="entry name" value="RRM"/>
    <property type="match status" value="1"/>
</dbReference>
<dbReference type="EMBL" id="KV427966">
    <property type="protein sequence ID" value="KZS99369.1"/>
    <property type="molecule type" value="Genomic_DNA"/>
</dbReference>
<dbReference type="Gene3D" id="3.30.70.330">
    <property type="match status" value="1"/>
</dbReference>
<evidence type="ECO:0000256" key="1">
    <source>
        <dbReference type="ARBA" id="ARBA00022884"/>
    </source>
</evidence>
<dbReference type="GO" id="GO:1990904">
    <property type="term" value="C:ribonucleoprotein complex"/>
    <property type="evidence" value="ECO:0007669"/>
    <property type="project" value="TreeGrafter"/>
</dbReference>
<evidence type="ECO:0000313" key="5">
    <source>
        <dbReference type="Proteomes" id="UP000076871"/>
    </source>
</evidence>
<evidence type="ECO:0000259" key="3">
    <source>
        <dbReference type="PROSITE" id="PS50102"/>
    </source>
</evidence>
<dbReference type="GeneID" id="63823754"/>
<dbReference type="OrthoDB" id="1049195at2759"/>
<dbReference type="InParanoid" id="A0A165ANV1"/>
<dbReference type="GO" id="GO:0003729">
    <property type="term" value="F:mRNA binding"/>
    <property type="evidence" value="ECO:0007669"/>
    <property type="project" value="TreeGrafter"/>
</dbReference>
<dbReference type="PROSITE" id="PS50102">
    <property type="entry name" value="RRM"/>
    <property type="match status" value="1"/>
</dbReference>
<sequence>MAMASSASSSASAGRDTRTQLFVGNLPYRVRWQDLKDLFRRAGTVLRADVALGPDNRSRGHGTVLMAAAEDGERALGMFQGWCWQGRVLEVRKDRVGEELLGECPWLHFGRCCVPDRFLHLRAALASARLACTRLGRHKMLTCEISSRNR</sequence>
<evidence type="ECO:0000256" key="2">
    <source>
        <dbReference type="PROSITE-ProRule" id="PRU00176"/>
    </source>
</evidence>